<proteinExistence type="predicted"/>
<protein>
    <submittedName>
        <fullName evidence="1">Uncharacterized protein</fullName>
    </submittedName>
</protein>
<dbReference type="InParanoid" id="A8PFV0"/>
<organism evidence="1 2">
    <name type="scientific">Coprinopsis cinerea (strain Okayama-7 / 130 / ATCC MYA-4618 / FGSC 9003)</name>
    <name type="common">Inky cap fungus</name>
    <name type="synonym">Hormographiella aspergillata</name>
    <dbReference type="NCBI Taxonomy" id="240176"/>
    <lineage>
        <taxon>Eukaryota</taxon>
        <taxon>Fungi</taxon>
        <taxon>Dikarya</taxon>
        <taxon>Basidiomycota</taxon>
        <taxon>Agaricomycotina</taxon>
        <taxon>Agaricomycetes</taxon>
        <taxon>Agaricomycetidae</taxon>
        <taxon>Agaricales</taxon>
        <taxon>Agaricineae</taxon>
        <taxon>Psathyrellaceae</taxon>
        <taxon>Coprinopsis</taxon>
    </lineage>
</organism>
<dbReference type="AlphaFoldDB" id="A8PFV0"/>
<dbReference type="HOGENOM" id="CLU_2885676_0_0_1"/>
<dbReference type="RefSeq" id="XP_001841020.2">
    <property type="nucleotide sequence ID" value="XM_001840968.2"/>
</dbReference>
<reference evidence="1 2" key="1">
    <citation type="journal article" date="2010" name="Proc. Natl. Acad. Sci. U.S.A.">
        <title>Insights into evolution of multicellular fungi from the assembled chromosomes of the mushroom Coprinopsis cinerea (Coprinus cinereus).</title>
        <authorList>
            <person name="Stajich J.E."/>
            <person name="Wilke S.K."/>
            <person name="Ahren D."/>
            <person name="Au C.H."/>
            <person name="Birren B.W."/>
            <person name="Borodovsky M."/>
            <person name="Burns C."/>
            <person name="Canback B."/>
            <person name="Casselton L.A."/>
            <person name="Cheng C.K."/>
            <person name="Deng J."/>
            <person name="Dietrich F.S."/>
            <person name="Fargo D.C."/>
            <person name="Farman M.L."/>
            <person name="Gathman A.C."/>
            <person name="Goldberg J."/>
            <person name="Guigo R."/>
            <person name="Hoegger P.J."/>
            <person name="Hooker J.B."/>
            <person name="Huggins A."/>
            <person name="James T.Y."/>
            <person name="Kamada T."/>
            <person name="Kilaru S."/>
            <person name="Kodira C."/>
            <person name="Kues U."/>
            <person name="Kupfer D."/>
            <person name="Kwan H.S."/>
            <person name="Lomsadze A."/>
            <person name="Li W."/>
            <person name="Lilly W.W."/>
            <person name="Ma L.J."/>
            <person name="Mackey A.J."/>
            <person name="Manning G."/>
            <person name="Martin F."/>
            <person name="Muraguchi H."/>
            <person name="Natvig D.O."/>
            <person name="Palmerini H."/>
            <person name="Ramesh M.A."/>
            <person name="Rehmeyer C.J."/>
            <person name="Roe B.A."/>
            <person name="Shenoy N."/>
            <person name="Stanke M."/>
            <person name="Ter-Hovhannisyan V."/>
            <person name="Tunlid A."/>
            <person name="Velagapudi R."/>
            <person name="Vision T.J."/>
            <person name="Zeng Q."/>
            <person name="Zolan M.E."/>
            <person name="Pukkila P.J."/>
        </authorList>
    </citation>
    <scope>NUCLEOTIDE SEQUENCE [LARGE SCALE GENOMIC DNA]</scope>
    <source>
        <strain evidence="2">Okayama-7 / 130 / ATCC MYA-4618 / FGSC 9003</strain>
    </source>
</reference>
<gene>
    <name evidence="1" type="ORF">CC1G_04864</name>
</gene>
<dbReference type="EMBL" id="AACS02000002">
    <property type="protein sequence ID" value="EAU80754.2"/>
    <property type="molecule type" value="Genomic_DNA"/>
</dbReference>
<comment type="caution">
    <text evidence="1">The sequence shown here is derived from an EMBL/GenBank/DDBJ whole genome shotgun (WGS) entry which is preliminary data.</text>
</comment>
<name>A8PFV0_COPC7</name>
<dbReference type="VEuPathDB" id="FungiDB:CC1G_04864"/>
<dbReference type="GeneID" id="6017679"/>
<sequence>MDSSDPGYELAIDYAEVYTTPSLGGGYPDGSPVIVSAPATTVTVTHEVYGSTASVRLVSKILV</sequence>
<dbReference type="KEGG" id="cci:CC1G_04864"/>
<accession>A8PFV0</accession>
<evidence type="ECO:0000313" key="2">
    <source>
        <dbReference type="Proteomes" id="UP000001861"/>
    </source>
</evidence>
<keyword evidence="2" id="KW-1185">Reference proteome</keyword>
<evidence type="ECO:0000313" key="1">
    <source>
        <dbReference type="EMBL" id="EAU80754.2"/>
    </source>
</evidence>
<dbReference type="Proteomes" id="UP000001861">
    <property type="component" value="Unassembled WGS sequence"/>
</dbReference>